<evidence type="ECO:0000256" key="4">
    <source>
        <dbReference type="ARBA" id="ARBA00022729"/>
    </source>
</evidence>
<evidence type="ECO:0000256" key="7">
    <source>
        <dbReference type="ARBA" id="ARBA00023288"/>
    </source>
</evidence>
<dbReference type="PANTHER" id="PTHR35789:SF1">
    <property type="entry name" value="SPORE GERMINATION PROTEIN B3"/>
    <property type="match status" value="1"/>
</dbReference>
<dbReference type="Pfam" id="PF25198">
    <property type="entry name" value="Spore_GerAC_N"/>
    <property type="match status" value="1"/>
</dbReference>
<keyword evidence="6" id="KW-0564">Palmitate</keyword>
<comment type="subcellular location">
    <subcellularLocation>
        <location evidence="1">Membrane</location>
        <topology evidence="1">Lipid-anchor</topology>
    </subcellularLocation>
</comment>
<dbReference type="NCBIfam" id="TIGR02887">
    <property type="entry name" value="spore_ger_x_C"/>
    <property type="match status" value="1"/>
</dbReference>
<evidence type="ECO:0000256" key="1">
    <source>
        <dbReference type="ARBA" id="ARBA00004635"/>
    </source>
</evidence>
<evidence type="ECO:0000256" key="3">
    <source>
        <dbReference type="ARBA" id="ARBA00022544"/>
    </source>
</evidence>
<keyword evidence="4 8" id="KW-0732">Signal</keyword>
<proteinExistence type="inferred from homology"/>
<keyword evidence="12" id="KW-1185">Reference proteome</keyword>
<feature type="domain" description="Spore germination protein N-terminal" evidence="10">
    <location>
        <begin position="21"/>
        <end position="193"/>
    </location>
</feature>
<dbReference type="PROSITE" id="PS51257">
    <property type="entry name" value="PROKAR_LIPOPROTEIN"/>
    <property type="match status" value="1"/>
</dbReference>
<reference evidence="11" key="1">
    <citation type="submission" date="2021-11" db="EMBL/GenBank/DDBJ databases">
        <authorList>
            <person name="Qingchun L."/>
            <person name="Dong Z."/>
            <person name="Zongwei Q."/>
            <person name="Jia Z."/>
            <person name="Duotao L."/>
        </authorList>
    </citation>
    <scope>NUCLEOTIDE SEQUENCE</scope>
    <source>
        <strain evidence="11">WLY-B-L2</strain>
    </source>
</reference>
<dbReference type="InterPro" id="IPR046953">
    <property type="entry name" value="Spore_GerAC-like_C"/>
</dbReference>
<feature type="domain" description="Spore germination GerAC-like C-terminal" evidence="9">
    <location>
        <begin position="207"/>
        <end position="361"/>
    </location>
</feature>
<accession>A0ABS8N2R5</accession>
<name>A0ABS8N2R5_9CLOT</name>
<sequence length="370" mass="42386">MKKFLCCFLIICASFLTGCFNYNDIDKVIFATACIIDVDSQDNPIIYVEAFKPQKTVTSSSNSDQRILFKGSRKTMFETIRDINLSSNYKLNYTQNMGIIFTQKAAERSMKDFIDFFERDQEFVLRANIAILKGCPDNFINMKLKGQEYLGVFIHDLIKNIPSSSREVMTSLNDFLNEMHTKSKTSVIPMVQIKQDQPENRIEIGDGAIITNYKMVDTLRRETALGYNFMLNNINGGSMEVTNPDISSKYIGLEILKNTTKTKMYYDGKKLVVKKIINTKASISEAQNKLNLNQASIKAIEANAERNIIYACDDIFKQYKDKNLDIFHITEDFQRRYPRENSDNIFQKSQLKMDVHVSIEGSSLKTNFGG</sequence>
<dbReference type="InterPro" id="IPR057336">
    <property type="entry name" value="GerAC_N"/>
</dbReference>
<protein>
    <submittedName>
        <fullName evidence="11">Ger(X)C family spore germination protein</fullName>
    </submittedName>
</protein>
<dbReference type="RefSeq" id="WP_150355942.1">
    <property type="nucleotide sequence ID" value="NZ_JAJJPB010000003.1"/>
</dbReference>
<evidence type="ECO:0000256" key="8">
    <source>
        <dbReference type="SAM" id="SignalP"/>
    </source>
</evidence>
<evidence type="ECO:0000259" key="10">
    <source>
        <dbReference type="Pfam" id="PF25198"/>
    </source>
</evidence>
<gene>
    <name evidence="11" type="ORF">LN736_04280</name>
</gene>
<comment type="similarity">
    <text evidence="2">Belongs to the GerABKC lipoprotein family.</text>
</comment>
<dbReference type="PANTHER" id="PTHR35789">
    <property type="entry name" value="SPORE GERMINATION PROTEIN B3"/>
    <property type="match status" value="1"/>
</dbReference>
<feature type="chain" id="PRO_5045837515" evidence="8">
    <location>
        <begin position="19"/>
        <end position="370"/>
    </location>
</feature>
<evidence type="ECO:0000259" key="9">
    <source>
        <dbReference type="Pfam" id="PF05504"/>
    </source>
</evidence>
<feature type="signal peptide" evidence="8">
    <location>
        <begin position="1"/>
        <end position="18"/>
    </location>
</feature>
<keyword evidence="3" id="KW-0309">Germination</keyword>
<dbReference type="Pfam" id="PF05504">
    <property type="entry name" value="Spore_GerAC"/>
    <property type="match status" value="1"/>
</dbReference>
<organism evidence="11 12">
    <name type="scientific">Clostridium aromativorans</name>
    <dbReference type="NCBI Taxonomy" id="2836848"/>
    <lineage>
        <taxon>Bacteria</taxon>
        <taxon>Bacillati</taxon>
        <taxon>Bacillota</taxon>
        <taxon>Clostridia</taxon>
        <taxon>Eubacteriales</taxon>
        <taxon>Clostridiaceae</taxon>
        <taxon>Clostridium</taxon>
    </lineage>
</organism>
<keyword evidence="7" id="KW-0449">Lipoprotein</keyword>
<evidence type="ECO:0000256" key="2">
    <source>
        <dbReference type="ARBA" id="ARBA00007886"/>
    </source>
</evidence>
<dbReference type="EMBL" id="JAJJPB010000003">
    <property type="protein sequence ID" value="MCC9294087.1"/>
    <property type="molecule type" value="Genomic_DNA"/>
</dbReference>
<dbReference type="Proteomes" id="UP001165422">
    <property type="component" value="Unassembled WGS sequence"/>
</dbReference>
<dbReference type="Gene3D" id="3.30.300.210">
    <property type="entry name" value="Nutrient germinant receptor protein C, domain 3"/>
    <property type="match status" value="1"/>
</dbReference>
<dbReference type="InterPro" id="IPR038501">
    <property type="entry name" value="Spore_GerAC_C_sf"/>
</dbReference>
<keyword evidence="5" id="KW-0472">Membrane</keyword>
<evidence type="ECO:0000256" key="6">
    <source>
        <dbReference type="ARBA" id="ARBA00023139"/>
    </source>
</evidence>
<dbReference type="InterPro" id="IPR008844">
    <property type="entry name" value="Spore_GerAC-like"/>
</dbReference>
<comment type="caution">
    <text evidence="11">The sequence shown here is derived from an EMBL/GenBank/DDBJ whole genome shotgun (WGS) entry which is preliminary data.</text>
</comment>
<evidence type="ECO:0000256" key="5">
    <source>
        <dbReference type="ARBA" id="ARBA00023136"/>
    </source>
</evidence>
<evidence type="ECO:0000313" key="11">
    <source>
        <dbReference type="EMBL" id="MCC9294087.1"/>
    </source>
</evidence>
<evidence type="ECO:0000313" key="12">
    <source>
        <dbReference type="Proteomes" id="UP001165422"/>
    </source>
</evidence>